<dbReference type="Proteomes" id="UP001385951">
    <property type="component" value="Unassembled WGS sequence"/>
</dbReference>
<sequence>MSKQEIIAAQRAATRANQRAILSAQVNTARGLDVLLPGNAIIRSSRYELEDRMRYSYVEPDGETFDISDIVEEEWRNEANIHKERNGSDLLHGVLSRGKDGLGARLDRVLSKIKREGAPVRAGIAQQTSTTAIISPDTARSRSPSVYSTAEGGPDGLGSRSATPNAHILNSRSPTTPTYAAGQRVTSPTSPNPRSGSVTNNTRANTPGHRKTPSRPRVYLPADDFGVSRMLAVIEMRGRLQLGAREELQPLDTVDELLFGREIQADKLHPKIQEIYAPAFKQLEEMDDALDELLATITHKR</sequence>
<name>A0AAW0FZ05_9APHY</name>
<evidence type="ECO:0000313" key="3">
    <source>
        <dbReference type="Proteomes" id="UP001385951"/>
    </source>
</evidence>
<evidence type="ECO:0000256" key="1">
    <source>
        <dbReference type="SAM" id="MobiDB-lite"/>
    </source>
</evidence>
<proteinExistence type="predicted"/>
<keyword evidence="3" id="KW-1185">Reference proteome</keyword>
<dbReference type="EMBL" id="JASBNA010000025">
    <property type="protein sequence ID" value="KAK7684557.1"/>
    <property type="molecule type" value="Genomic_DNA"/>
</dbReference>
<comment type="caution">
    <text evidence="2">The sequence shown here is derived from an EMBL/GenBank/DDBJ whole genome shotgun (WGS) entry which is preliminary data.</text>
</comment>
<accession>A0AAW0FZ05</accession>
<dbReference type="AlphaFoldDB" id="A0AAW0FZ05"/>
<reference evidence="2 3" key="1">
    <citation type="submission" date="2022-09" db="EMBL/GenBank/DDBJ databases">
        <authorList>
            <person name="Palmer J.M."/>
        </authorList>
    </citation>
    <scope>NUCLEOTIDE SEQUENCE [LARGE SCALE GENOMIC DNA]</scope>
    <source>
        <strain evidence="2 3">DSM 7382</strain>
    </source>
</reference>
<organism evidence="2 3">
    <name type="scientific">Cerrena zonata</name>
    <dbReference type="NCBI Taxonomy" id="2478898"/>
    <lineage>
        <taxon>Eukaryota</taxon>
        <taxon>Fungi</taxon>
        <taxon>Dikarya</taxon>
        <taxon>Basidiomycota</taxon>
        <taxon>Agaricomycotina</taxon>
        <taxon>Agaricomycetes</taxon>
        <taxon>Polyporales</taxon>
        <taxon>Cerrenaceae</taxon>
        <taxon>Cerrena</taxon>
    </lineage>
</organism>
<gene>
    <name evidence="2" type="ORF">QCA50_012504</name>
</gene>
<protein>
    <submittedName>
        <fullName evidence="2">Uncharacterized protein</fullName>
    </submittedName>
</protein>
<evidence type="ECO:0000313" key="2">
    <source>
        <dbReference type="EMBL" id="KAK7684557.1"/>
    </source>
</evidence>
<feature type="region of interest" description="Disordered" evidence="1">
    <location>
        <begin position="119"/>
        <end position="217"/>
    </location>
</feature>
<feature type="compositionally biased region" description="Polar residues" evidence="1">
    <location>
        <begin position="160"/>
        <end position="205"/>
    </location>
</feature>